<evidence type="ECO:0000313" key="3">
    <source>
        <dbReference type="Proteomes" id="UP000030653"/>
    </source>
</evidence>
<name>M5G777_DACPD</name>
<proteinExistence type="predicted"/>
<dbReference type="OrthoDB" id="2554293at2759"/>
<feature type="region of interest" description="Disordered" evidence="1">
    <location>
        <begin position="1131"/>
        <end position="1178"/>
    </location>
</feature>
<dbReference type="Proteomes" id="UP000030653">
    <property type="component" value="Unassembled WGS sequence"/>
</dbReference>
<dbReference type="EMBL" id="JH795855">
    <property type="protein sequence ID" value="EJU06091.1"/>
    <property type="molecule type" value="Genomic_DNA"/>
</dbReference>
<evidence type="ECO:0000313" key="2">
    <source>
        <dbReference type="EMBL" id="EJU06091.1"/>
    </source>
</evidence>
<keyword evidence="3" id="KW-1185">Reference proteome</keyword>
<accession>M5G777</accession>
<dbReference type="HOGENOM" id="CLU_267548_0_0_1"/>
<sequence>MNPSDRQGITFYNFNNNTLLSTSKCAYSCLKAAGKHPKLMFSVRHALGRASVGVGHARRYPAVARRPHTLPSFSVPFLYPANRHASTQAAFSGDSEVVTDPERPPPRSDLQGFIAVLSAADSLTPAAVSRTSARVIRSCLNNDNLAEAVIILSALRAANERRAAKGNTTLFPLRLASTTLVHGLLQQNNIHQAARLARDVMPVREHLFRAKTIDVVVKALCPKLYPGEVGGRAMSERLVQKRRNAWITQGWSLKPLPPAGSPESLAPVQWPMSTSIRSSFPQGFSAPRLNPEILRTTRAEVSQISNAPSSEQSYWAELCKLSQTEHNQWTEKRDLPERGKGLDASTRMAIALLAQARRTKQSRTNEMYKRVVDACLFQGELVTATVLFGILLYDLRRQHLRTQAPPADDNPESVLNTPAGQEAVRRFEFDPRELYLAETQANKLYQRFRARIGACAELPDGDQYADTWEMMRSIVWEADDFDHRNSADADQTRAILATMWIVWGFPFNGLSLLIKSLYSVSRTSTPWPPRDRKGVGGIVHDFCHAALAREIVRLNALGSDYRTDPTKQQLLDPRSYNALLHYALRHRLSPKMAEGILQHMQHQRQPPREPDQATHTILLRSASLLHQNNAAQKILERFAAARNEQIVSSLAQLDSMLPVNRPKVFHPRLAVKVPTEAEAAVPLPNLPLVDFSNVDAHVINTIIAHYVSTGRADLLLKMLSLFLPTMQPGSLTPEGQIAALHRMVLLGPDVFTSLLNACMKMGMSGIAERVWRFALRAERSSWTNGPWGEARHGWVLGIESYTIMMQLYAIENENGLAKIREARNDYEQAKKDLKLHATGWGTELPNPPFGPYQHVTFYSDVQGTKERWLAARLQGLKLFRTMRYGGIRLVRRIAGLTRQRPTPDKLAWDPQAARRWREHPHPDARFFNACLALFGREDVSSRYVSSWNKRHFWERRFPKLIQRNRLGRVVQQDDTALMHVISWMRQLQFPVPLAFAFLRSAQDDAPHGFQPPQLTEAHLRNRLTVRPYAYPDEKPNFHAFRIHVQKDRGLPIRRQPPRKRGDGPARALHNLNERGRSDMRVEPRVTEGQMAVFMAPSSRSGDSTEAGLFAVGGKNNDLKGSAAVPVTKHTIEKTGKKKKQWHPCKAPPRMWHPRGVKQKRPDVADTTEEREPSDETGDKVAAVAHSVPSRWDVAAAHCRNMCMSRSRKVDHTQIEEKEERTLDDALPFALAM</sequence>
<gene>
    <name evidence="2" type="ORF">DACRYDRAFT_97693</name>
</gene>
<reference evidence="2 3" key="1">
    <citation type="journal article" date="2012" name="Science">
        <title>The Paleozoic origin of enzymatic lignin decomposition reconstructed from 31 fungal genomes.</title>
        <authorList>
            <person name="Floudas D."/>
            <person name="Binder M."/>
            <person name="Riley R."/>
            <person name="Barry K."/>
            <person name="Blanchette R.A."/>
            <person name="Henrissat B."/>
            <person name="Martinez A.T."/>
            <person name="Otillar R."/>
            <person name="Spatafora J.W."/>
            <person name="Yadav J.S."/>
            <person name="Aerts A."/>
            <person name="Benoit I."/>
            <person name="Boyd A."/>
            <person name="Carlson A."/>
            <person name="Copeland A."/>
            <person name="Coutinho P.M."/>
            <person name="de Vries R.P."/>
            <person name="Ferreira P."/>
            <person name="Findley K."/>
            <person name="Foster B."/>
            <person name="Gaskell J."/>
            <person name="Glotzer D."/>
            <person name="Gorecki P."/>
            <person name="Heitman J."/>
            <person name="Hesse C."/>
            <person name="Hori C."/>
            <person name="Igarashi K."/>
            <person name="Jurgens J.A."/>
            <person name="Kallen N."/>
            <person name="Kersten P."/>
            <person name="Kohler A."/>
            <person name="Kuees U."/>
            <person name="Kumar T.K.A."/>
            <person name="Kuo A."/>
            <person name="LaButti K."/>
            <person name="Larrondo L.F."/>
            <person name="Lindquist E."/>
            <person name="Ling A."/>
            <person name="Lombard V."/>
            <person name="Lucas S."/>
            <person name="Lundell T."/>
            <person name="Martin R."/>
            <person name="McLaughlin D.J."/>
            <person name="Morgenstern I."/>
            <person name="Morin E."/>
            <person name="Murat C."/>
            <person name="Nagy L.G."/>
            <person name="Nolan M."/>
            <person name="Ohm R.A."/>
            <person name="Patyshakuliyeva A."/>
            <person name="Rokas A."/>
            <person name="Ruiz-Duenas F.J."/>
            <person name="Sabat G."/>
            <person name="Salamov A."/>
            <person name="Samejima M."/>
            <person name="Schmutz J."/>
            <person name="Slot J.C."/>
            <person name="St John F."/>
            <person name="Stenlid J."/>
            <person name="Sun H."/>
            <person name="Sun S."/>
            <person name="Syed K."/>
            <person name="Tsang A."/>
            <person name="Wiebenga A."/>
            <person name="Young D."/>
            <person name="Pisabarro A."/>
            <person name="Eastwood D.C."/>
            <person name="Martin F."/>
            <person name="Cullen D."/>
            <person name="Grigoriev I.V."/>
            <person name="Hibbett D.S."/>
        </authorList>
    </citation>
    <scope>NUCLEOTIDE SEQUENCE [LARGE SCALE GENOMIC DNA]</scope>
    <source>
        <strain evidence="2 3">DJM-731 SS1</strain>
    </source>
</reference>
<dbReference type="RefSeq" id="XP_040632985.1">
    <property type="nucleotide sequence ID" value="XM_040777475.1"/>
</dbReference>
<feature type="compositionally biased region" description="Basic and acidic residues" evidence="1">
    <location>
        <begin position="1159"/>
        <end position="1170"/>
    </location>
</feature>
<evidence type="ECO:0000256" key="1">
    <source>
        <dbReference type="SAM" id="MobiDB-lite"/>
    </source>
</evidence>
<organism evidence="2 3">
    <name type="scientific">Dacryopinax primogenitus (strain DJM 731)</name>
    <name type="common">Brown rot fungus</name>
    <dbReference type="NCBI Taxonomy" id="1858805"/>
    <lineage>
        <taxon>Eukaryota</taxon>
        <taxon>Fungi</taxon>
        <taxon>Dikarya</taxon>
        <taxon>Basidiomycota</taxon>
        <taxon>Agaricomycotina</taxon>
        <taxon>Dacrymycetes</taxon>
        <taxon>Dacrymycetales</taxon>
        <taxon>Dacrymycetaceae</taxon>
        <taxon>Dacryopinax</taxon>
    </lineage>
</organism>
<dbReference type="Gene3D" id="1.25.40.10">
    <property type="entry name" value="Tetratricopeptide repeat domain"/>
    <property type="match status" value="1"/>
</dbReference>
<dbReference type="STRING" id="1858805.M5G777"/>
<protein>
    <submittedName>
        <fullName evidence="2">Uncharacterized protein</fullName>
    </submittedName>
</protein>
<dbReference type="GeneID" id="63692537"/>
<dbReference type="InterPro" id="IPR011990">
    <property type="entry name" value="TPR-like_helical_dom_sf"/>
</dbReference>
<dbReference type="AlphaFoldDB" id="M5G777"/>